<protein>
    <submittedName>
        <fullName evidence="1">HlyD family efflux transporter periplasmic adaptor subunit</fullName>
    </submittedName>
</protein>
<accession>A0ABT2CS31</accession>
<reference evidence="1 2" key="1">
    <citation type="submission" date="2022-08" db="EMBL/GenBank/DDBJ databases">
        <title>Reclassification of Massilia species as members of the genera Telluria, Duganella, Pseudoduganella, Mokoshia gen. nov. and Zemynaea gen. nov. using orthogonal and non-orthogonal genome-based approaches.</title>
        <authorList>
            <person name="Bowman J.P."/>
        </authorList>
    </citation>
    <scope>NUCLEOTIDE SEQUENCE [LARGE SCALE GENOMIC DNA]</scope>
    <source>
        <strain evidence="1 2">JCM 31606</strain>
    </source>
</reference>
<name>A0ABT2CS31_9BURK</name>
<dbReference type="PANTHER" id="PTHR30438:SF2">
    <property type="entry name" value="MEMBRANE PROTEIN"/>
    <property type="match status" value="1"/>
</dbReference>
<dbReference type="Gene3D" id="2.40.30.170">
    <property type="match status" value="1"/>
</dbReference>
<gene>
    <name evidence="1" type="ORF">NX778_01720</name>
</gene>
<proteinExistence type="predicted"/>
<dbReference type="PANTHER" id="PTHR30438">
    <property type="entry name" value="36 KDA ANTIGEN-RELATED"/>
    <property type="match status" value="1"/>
</dbReference>
<sequence length="357" mass="37774">MNPFWLRRLGLALLLVLIVLGGLHLWRRTAATAPPAGFVSGNGRIEAIEIDIATKEAGRIAEILVDEGDLVSAGQVVARMDLRSLQAQRNEAAARAQQARDGVAGVQAQLAMRRSEELAAAALVAQRQSEQEAAERRLARSIPLATAGATTAQELDDDRARVRGALAAVKAAQAQQAAARAAAEAAQAEVVGAGSAVAAAVATIARLDAQLQDGILVAPRGGRIQYRLVQPGEVVPAGGKVLNLIDLTDVYMSIFVPETAAGRIALGAQVRIRLDSAPDFIVPAKVSYVASVAQFTPKSVETASEREKLMFRVKAKVDRDVLERYPSHVKAGVPGVAWVRLDSRQPWPPALALRSAP</sequence>
<keyword evidence="2" id="KW-1185">Reference proteome</keyword>
<organism evidence="1 2">
    <name type="scientific">Massilia terrae</name>
    <dbReference type="NCBI Taxonomy" id="1811224"/>
    <lineage>
        <taxon>Bacteria</taxon>
        <taxon>Pseudomonadati</taxon>
        <taxon>Pseudomonadota</taxon>
        <taxon>Betaproteobacteria</taxon>
        <taxon>Burkholderiales</taxon>
        <taxon>Oxalobacteraceae</taxon>
        <taxon>Telluria group</taxon>
        <taxon>Massilia</taxon>
    </lineage>
</organism>
<dbReference type="SUPFAM" id="SSF111369">
    <property type="entry name" value="HlyD-like secretion proteins"/>
    <property type="match status" value="2"/>
</dbReference>
<dbReference type="Gene3D" id="1.10.287.470">
    <property type="entry name" value="Helix hairpin bin"/>
    <property type="match status" value="1"/>
</dbReference>
<comment type="caution">
    <text evidence="1">The sequence shown here is derived from an EMBL/GenBank/DDBJ whole genome shotgun (WGS) entry which is preliminary data.</text>
</comment>
<dbReference type="RefSeq" id="WP_258809954.1">
    <property type="nucleotide sequence ID" value="NZ_JANUGU010000001.1"/>
</dbReference>
<dbReference type="PRINTS" id="PR01490">
    <property type="entry name" value="RTXTOXIND"/>
</dbReference>
<dbReference type="Gene3D" id="2.40.50.100">
    <property type="match status" value="1"/>
</dbReference>
<evidence type="ECO:0000313" key="2">
    <source>
        <dbReference type="Proteomes" id="UP001204621"/>
    </source>
</evidence>
<dbReference type="EMBL" id="JANUGU010000001">
    <property type="protein sequence ID" value="MCS0656777.1"/>
    <property type="molecule type" value="Genomic_DNA"/>
</dbReference>
<evidence type="ECO:0000313" key="1">
    <source>
        <dbReference type="EMBL" id="MCS0656777.1"/>
    </source>
</evidence>
<dbReference type="Proteomes" id="UP001204621">
    <property type="component" value="Unassembled WGS sequence"/>
</dbReference>